<evidence type="ECO:0000256" key="1">
    <source>
        <dbReference type="ARBA" id="ARBA00023015"/>
    </source>
</evidence>
<dbReference type="InterPro" id="IPR036388">
    <property type="entry name" value="WH-like_DNA-bd_sf"/>
</dbReference>
<dbReference type="InterPro" id="IPR018490">
    <property type="entry name" value="cNMP-bd_dom_sf"/>
</dbReference>
<organism evidence="5 6">
    <name type="scientific">Marinibaculum pumilum</name>
    <dbReference type="NCBI Taxonomy" id="1766165"/>
    <lineage>
        <taxon>Bacteria</taxon>
        <taxon>Pseudomonadati</taxon>
        <taxon>Pseudomonadota</taxon>
        <taxon>Alphaproteobacteria</taxon>
        <taxon>Rhodospirillales</taxon>
        <taxon>Rhodospirillaceae</taxon>
        <taxon>Marinibaculum</taxon>
    </lineage>
</organism>
<dbReference type="PROSITE" id="PS00042">
    <property type="entry name" value="HTH_CRP_1"/>
    <property type="match status" value="1"/>
</dbReference>
<dbReference type="InterPro" id="IPR014710">
    <property type="entry name" value="RmlC-like_jellyroll"/>
</dbReference>
<dbReference type="EMBL" id="JBHRTR010000015">
    <property type="protein sequence ID" value="MFC3226657.1"/>
    <property type="molecule type" value="Genomic_DNA"/>
</dbReference>
<proteinExistence type="predicted"/>
<dbReference type="PANTHER" id="PTHR24567:SF75">
    <property type="entry name" value="FUMARATE AND NITRATE REDUCTION REGULATORY PROTEIN"/>
    <property type="match status" value="1"/>
</dbReference>
<evidence type="ECO:0000313" key="5">
    <source>
        <dbReference type="EMBL" id="MFC3226657.1"/>
    </source>
</evidence>
<reference evidence="6" key="1">
    <citation type="journal article" date="2019" name="Int. J. Syst. Evol. Microbiol.">
        <title>The Global Catalogue of Microorganisms (GCM) 10K type strain sequencing project: providing services to taxonomists for standard genome sequencing and annotation.</title>
        <authorList>
            <consortium name="The Broad Institute Genomics Platform"/>
            <consortium name="The Broad Institute Genome Sequencing Center for Infectious Disease"/>
            <person name="Wu L."/>
            <person name="Ma J."/>
        </authorList>
    </citation>
    <scope>NUCLEOTIDE SEQUENCE [LARGE SCALE GENOMIC DNA]</scope>
    <source>
        <strain evidence="6">KCTC 42964</strain>
    </source>
</reference>
<comment type="caution">
    <text evidence="5">The sequence shown here is derived from an EMBL/GenBank/DDBJ whole genome shotgun (WGS) entry which is preliminary data.</text>
</comment>
<dbReference type="Proteomes" id="UP001595528">
    <property type="component" value="Unassembled WGS sequence"/>
</dbReference>
<dbReference type="CDD" id="cd00092">
    <property type="entry name" value="HTH_CRP"/>
    <property type="match status" value="1"/>
</dbReference>
<dbReference type="InterPro" id="IPR036390">
    <property type="entry name" value="WH_DNA-bd_sf"/>
</dbReference>
<dbReference type="InterPro" id="IPR018335">
    <property type="entry name" value="Tscrpt_reg_HTH_Crp-type_CS"/>
</dbReference>
<dbReference type="Gene3D" id="1.10.10.10">
    <property type="entry name" value="Winged helix-like DNA-binding domain superfamily/Winged helix DNA-binding domain"/>
    <property type="match status" value="1"/>
</dbReference>
<dbReference type="InterPro" id="IPR000595">
    <property type="entry name" value="cNMP-bd_dom"/>
</dbReference>
<dbReference type="Gene3D" id="2.60.120.10">
    <property type="entry name" value="Jelly Rolls"/>
    <property type="match status" value="1"/>
</dbReference>
<dbReference type="PRINTS" id="PR00034">
    <property type="entry name" value="HTHCRP"/>
</dbReference>
<protein>
    <submittedName>
        <fullName evidence="5">Crp/Fnr family transcriptional regulator</fullName>
    </submittedName>
</protein>
<keyword evidence="6" id="KW-1185">Reference proteome</keyword>
<accession>A0ABV7KWF3</accession>
<keyword evidence="1" id="KW-0805">Transcription regulation</keyword>
<sequence>MNIAQPVLDAGPCQHCGVRKNAICRVLDVHRELPEMGKSVRHRHYAAGHVIMSDQDPVSFLGTVLEGTVKLEKMMGDGRKQILGLLFPSDFLGRAHAKQSPYYAIALEPVKLCYAEAASFHRLLETFPKLETSLFERTLEALDHSREWMMLLGRKTARERVASFLCLLAERQAGPVTEGEPASDGPLVCRIPLTRGDIAEFLGLTMETVSRQIGELKSTGLIVPDSTRQVTIPSLSALREAAEKG</sequence>
<dbReference type="Pfam" id="PF00027">
    <property type="entry name" value="cNMP_binding"/>
    <property type="match status" value="1"/>
</dbReference>
<dbReference type="SUPFAM" id="SSF51206">
    <property type="entry name" value="cAMP-binding domain-like"/>
    <property type="match status" value="1"/>
</dbReference>
<dbReference type="InterPro" id="IPR012318">
    <property type="entry name" value="HTH_CRP"/>
</dbReference>
<evidence type="ECO:0000259" key="4">
    <source>
        <dbReference type="PROSITE" id="PS51063"/>
    </source>
</evidence>
<dbReference type="PANTHER" id="PTHR24567">
    <property type="entry name" value="CRP FAMILY TRANSCRIPTIONAL REGULATORY PROTEIN"/>
    <property type="match status" value="1"/>
</dbReference>
<dbReference type="Pfam" id="PF13545">
    <property type="entry name" value="HTH_Crp_2"/>
    <property type="match status" value="1"/>
</dbReference>
<keyword evidence="3" id="KW-0804">Transcription</keyword>
<evidence type="ECO:0000256" key="2">
    <source>
        <dbReference type="ARBA" id="ARBA00023125"/>
    </source>
</evidence>
<dbReference type="SMART" id="SM00419">
    <property type="entry name" value="HTH_CRP"/>
    <property type="match status" value="1"/>
</dbReference>
<gene>
    <name evidence="5" type="ORF">ACFOGJ_05405</name>
</gene>
<dbReference type="CDD" id="cd00038">
    <property type="entry name" value="CAP_ED"/>
    <property type="match status" value="1"/>
</dbReference>
<evidence type="ECO:0000313" key="6">
    <source>
        <dbReference type="Proteomes" id="UP001595528"/>
    </source>
</evidence>
<dbReference type="InterPro" id="IPR050397">
    <property type="entry name" value="Env_Response_Regulators"/>
</dbReference>
<dbReference type="PROSITE" id="PS51063">
    <property type="entry name" value="HTH_CRP_2"/>
    <property type="match status" value="1"/>
</dbReference>
<keyword evidence="2" id="KW-0238">DNA-binding</keyword>
<dbReference type="RefSeq" id="WP_379898728.1">
    <property type="nucleotide sequence ID" value="NZ_JBHRTR010000015.1"/>
</dbReference>
<dbReference type="SUPFAM" id="SSF46785">
    <property type="entry name" value="Winged helix' DNA-binding domain"/>
    <property type="match status" value="1"/>
</dbReference>
<name>A0ABV7KWF3_9PROT</name>
<evidence type="ECO:0000256" key="3">
    <source>
        <dbReference type="ARBA" id="ARBA00023163"/>
    </source>
</evidence>
<feature type="domain" description="HTH crp-type" evidence="4">
    <location>
        <begin position="155"/>
        <end position="236"/>
    </location>
</feature>